<dbReference type="InterPro" id="IPR029039">
    <property type="entry name" value="Flavoprotein-like_sf"/>
</dbReference>
<reference evidence="2 3" key="1">
    <citation type="submission" date="2016-11" db="EMBL/GenBank/DDBJ databases">
        <authorList>
            <person name="Jaros S."/>
            <person name="Januszkiewicz K."/>
            <person name="Wedrychowicz H."/>
        </authorList>
    </citation>
    <scope>NUCLEOTIDE SEQUENCE [LARGE SCALE GENOMIC DNA]</scope>
    <source>
        <strain evidence="2 3">DSM 44523</strain>
    </source>
</reference>
<dbReference type="Pfam" id="PF03358">
    <property type="entry name" value="FMN_red"/>
    <property type="match status" value="1"/>
</dbReference>
<dbReference type="InterPro" id="IPR005025">
    <property type="entry name" value="FMN_Rdtase-like_dom"/>
</dbReference>
<dbReference type="SUPFAM" id="SSF52218">
    <property type="entry name" value="Flavoproteins"/>
    <property type="match status" value="1"/>
</dbReference>
<dbReference type="Gene3D" id="3.40.50.360">
    <property type="match status" value="1"/>
</dbReference>
<name>A0A1M5IA65_STRHI</name>
<dbReference type="Proteomes" id="UP000184501">
    <property type="component" value="Unassembled WGS sequence"/>
</dbReference>
<evidence type="ECO:0000313" key="2">
    <source>
        <dbReference type="EMBL" id="SHG25152.1"/>
    </source>
</evidence>
<dbReference type="STRING" id="2017.SAMN05444320_107189"/>
<evidence type="ECO:0000313" key="3">
    <source>
        <dbReference type="Proteomes" id="UP000184501"/>
    </source>
</evidence>
<organism evidence="2 3">
    <name type="scientific">Streptoalloteichus hindustanus</name>
    <dbReference type="NCBI Taxonomy" id="2017"/>
    <lineage>
        <taxon>Bacteria</taxon>
        <taxon>Bacillati</taxon>
        <taxon>Actinomycetota</taxon>
        <taxon>Actinomycetes</taxon>
        <taxon>Pseudonocardiales</taxon>
        <taxon>Pseudonocardiaceae</taxon>
        <taxon>Streptoalloteichus</taxon>
    </lineage>
</organism>
<dbReference type="EMBL" id="FQVN01000007">
    <property type="protein sequence ID" value="SHG25152.1"/>
    <property type="molecule type" value="Genomic_DNA"/>
</dbReference>
<protein>
    <submittedName>
        <fullName evidence="2">NAD(P)H-dependent FMN reductase</fullName>
    </submittedName>
</protein>
<dbReference type="RefSeq" id="WP_073486535.1">
    <property type="nucleotide sequence ID" value="NZ_FQVN01000007.1"/>
</dbReference>
<feature type="domain" description="NADPH-dependent FMN reductase-like" evidence="1">
    <location>
        <begin position="18"/>
        <end position="136"/>
    </location>
</feature>
<proteinExistence type="predicted"/>
<evidence type="ECO:0000259" key="1">
    <source>
        <dbReference type="Pfam" id="PF03358"/>
    </source>
</evidence>
<gene>
    <name evidence="2" type="ORF">SAMN05444320_107189</name>
</gene>
<keyword evidence="3" id="KW-1185">Reference proteome</keyword>
<dbReference type="AlphaFoldDB" id="A0A1M5IA65"/>
<sequence length="168" mass="18118">MDDWPRMAIIVDGPDPAGRAVADWLADLACHRHGIEADLLDLGAAGLPEVADRHVPTPPAVRDLAPWLAVAAGFVVVVPPRSPASLENAVVWWGPGWRGKPVAFASPAPNPDRLPALRRLRDLFTAAHAVLVDEVVGFRDPRREERAARVLDELAALATGSSTQQRKE</sequence>
<accession>A0A1M5IA65</accession>
<dbReference type="GO" id="GO:0016491">
    <property type="term" value="F:oxidoreductase activity"/>
    <property type="evidence" value="ECO:0007669"/>
    <property type="project" value="InterPro"/>
</dbReference>